<evidence type="ECO:0000313" key="7">
    <source>
        <dbReference type="EMBL" id="KUJ16067.1"/>
    </source>
</evidence>
<keyword evidence="2" id="KW-0285">Flavoprotein</keyword>
<organism evidence="7 8">
    <name type="scientific">Mollisia scopiformis</name>
    <name type="common">Conifer needle endophyte fungus</name>
    <name type="synonym">Phialocephala scopiformis</name>
    <dbReference type="NCBI Taxonomy" id="149040"/>
    <lineage>
        <taxon>Eukaryota</taxon>
        <taxon>Fungi</taxon>
        <taxon>Dikarya</taxon>
        <taxon>Ascomycota</taxon>
        <taxon>Pezizomycotina</taxon>
        <taxon>Leotiomycetes</taxon>
        <taxon>Helotiales</taxon>
        <taxon>Mollisiaceae</taxon>
        <taxon>Mollisia</taxon>
    </lineage>
</organism>
<evidence type="ECO:0000256" key="1">
    <source>
        <dbReference type="ARBA" id="ARBA00001917"/>
    </source>
</evidence>
<accession>A0A194X8F0</accession>
<dbReference type="SMART" id="SM00903">
    <property type="entry name" value="Flavin_Reduct"/>
    <property type="match status" value="1"/>
</dbReference>
<dbReference type="InterPro" id="IPR002563">
    <property type="entry name" value="Flavin_Rdtase-like_dom"/>
</dbReference>
<dbReference type="PANTHER" id="PTHR33798">
    <property type="entry name" value="FLAVOPROTEIN OXYGENASE"/>
    <property type="match status" value="1"/>
</dbReference>
<dbReference type="GeneID" id="28830922"/>
<dbReference type="GO" id="GO:0010181">
    <property type="term" value="F:FMN binding"/>
    <property type="evidence" value="ECO:0007669"/>
    <property type="project" value="InterPro"/>
</dbReference>
<feature type="region of interest" description="Disordered" evidence="5">
    <location>
        <begin position="38"/>
        <end position="60"/>
    </location>
</feature>
<dbReference type="Proteomes" id="UP000070700">
    <property type="component" value="Unassembled WGS sequence"/>
</dbReference>
<evidence type="ECO:0000256" key="4">
    <source>
        <dbReference type="ARBA" id="ARBA00038054"/>
    </source>
</evidence>
<evidence type="ECO:0000259" key="6">
    <source>
        <dbReference type="SMART" id="SM00903"/>
    </source>
</evidence>
<keyword evidence="8" id="KW-1185">Reference proteome</keyword>
<dbReference type="EMBL" id="KQ947417">
    <property type="protein sequence ID" value="KUJ16067.1"/>
    <property type="molecule type" value="Genomic_DNA"/>
</dbReference>
<keyword evidence="3" id="KW-0288">FMN</keyword>
<dbReference type="Gene3D" id="2.30.110.10">
    <property type="entry name" value="Electron Transport, Fmn-binding Protein, Chain A"/>
    <property type="match status" value="1"/>
</dbReference>
<evidence type="ECO:0000256" key="2">
    <source>
        <dbReference type="ARBA" id="ARBA00022630"/>
    </source>
</evidence>
<dbReference type="OrthoDB" id="10250990at2759"/>
<dbReference type="InParanoid" id="A0A194X8F0"/>
<comment type="similarity">
    <text evidence="4">Belongs to the flavoredoxin family.</text>
</comment>
<sequence>MTLDGDTVEAYDKEALVKRNPHVDFPAVEASRPDYDGLRSWIPSKTPNPKWQPGDGASRSGWEQHRMIAIDPDSHDRTVNQNYKLMISSTVPRPIALVSTVSADGLCRNLAPFSYFNNVSNDPPLYSLAFHGAEANDSLRNLLETGECCISIVSDWFLEAANFTSVNSPPKISEWELSGLHPKASDIVKVSYVGEAAVSMECQLHSTQTIWSKTVVDDDGKPIRTATLVLVEAVMFHVREDAIDEKRETVDTKVLRPVWRGGGIMYGTCFDGWETPRPDAFRVLRGTQRVLEILATSSHVSNGVKDTNDYQEIE</sequence>
<dbReference type="PANTHER" id="PTHR33798:SF5">
    <property type="entry name" value="FLAVIN REDUCTASE LIKE DOMAIN-CONTAINING PROTEIN"/>
    <property type="match status" value="1"/>
</dbReference>
<dbReference type="RefSeq" id="XP_018070422.1">
    <property type="nucleotide sequence ID" value="XM_018221196.1"/>
</dbReference>
<dbReference type="KEGG" id="psco:LY89DRAFT_750252"/>
<name>A0A194X8F0_MOLSC</name>
<evidence type="ECO:0000256" key="3">
    <source>
        <dbReference type="ARBA" id="ARBA00022643"/>
    </source>
</evidence>
<gene>
    <name evidence="7" type="ORF">LY89DRAFT_750252</name>
</gene>
<proteinExistence type="inferred from homology"/>
<dbReference type="Pfam" id="PF01613">
    <property type="entry name" value="Flavin_Reduct"/>
    <property type="match status" value="1"/>
</dbReference>
<dbReference type="InterPro" id="IPR012349">
    <property type="entry name" value="Split_barrel_FMN-bd"/>
</dbReference>
<protein>
    <submittedName>
        <fullName evidence="7">Flavo protein-like protein oxygenase</fullName>
    </submittedName>
</protein>
<evidence type="ECO:0000313" key="8">
    <source>
        <dbReference type="Proteomes" id="UP000070700"/>
    </source>
</evidence>
<comment type="cofactor">
    <cofactor evidence="1">
        <name>FMN</name>
        <dbReference type="ChEBI" id="CHEBI:58210"/>
    </cofactor>
</comment>
<feature type="domain" description="Flavin reductase like" evidence="6">
    <location>
        <begin position="88"/>
        <end position="251"/>
    </location>
</feature>
<dbReference type="AlphaFoldDB" id="A0A194X8F0"/>
<evidence type="ECO:0000256" key="5">
    <source>
        <dbReference type="SAM" id="MobiDB-lite"/>
    </source>
</evidence>
<dbReference type="SUPFAM" id="SSF50475">
    <property type="entry name" value="FMN-binding split barrel"/>
    <property type="match status" value="1"/>
</dbReference>
<reference evidence="7 8" key="1">
    <citation type="submission" date="2015-10" db="EMBL/GenBank/DDBJ databases">
        <title>Full genome of DAOMC 229536 Phialocephala scopiformis, a fungal endophyte of spruce producing the potent anti-insectan compound rugulosin.</title>
        <authorList>
            <consortium name="DOE Joint Genome Institute"/>
            <person name="Walker A.K."/>
            <person name="Frasz S.L."/>
            <person name="Seifert K.A."/>
            <person name="Miller J.D."/>
            <person name="Mondo S.J."/>
            <person name="Labutti K."/>
            <person name="Lipzen A."/>
            <person name="Dockter R."/>
            <person name="Kennedy M."/>
            <person name="Grigoriev I.V."/>
            <person name="Spatafora J.W."/>
        </authorList>
    </citation>
    <scope>NUCLEOTIDE SEQUENCE [LARGE SCALE GENOMIC DNA]</scope>
    <source>
        <strain evidence="7 8">CBS 120377</strain>
    </source>
</reference>